<reference evidence="1" key="1">
    <citation type="journal article" date="2022" name="Int. J. Mol. Sci.">
        <title>Draft Genome of Tanacetum Coccineum: Genomic Comparison of Closely Related Tanacetum-Family Plants.</title>
        <authorList>
            <person name="Yamashiro T."/>
            <person name="Shiraishi A."/>
            <person name="Nakayama K."/>
            <person name="Satake H."/>
        </authorList>
    </citation>
    <scope>NUCLEOTIDE SEQUENCE</scope>
</reference>
<protein>
    <submittedName>
        <fullName evidence="1">Uncharacterized protein</fullName>
    </submittedName>
</protein>
<dbReference type="EMBL" id="BQNB010020497">
    <property type="protein sequence ID" value="GJT96610.1"/>
    <property type="molecule type" value="Genomic_DNA"/>
</dbReference>
<evidence type="ECO:0000313" key="1">
    <source>
        <dbReference type="EMBL" id="GJT96610.1"/>
    </source>
</evidence>
<dbReference type="InterPro" id="IPR012340">
    <property type="entry name" value="NA-bd_OB-fold"/>
</dbReference>
<evidence type="ECO:0000313" key="2">
    <source>
        <dbReference type="Proteomes" id="UP001151760"/>
    </source>
</evidence>
<sequence>MKSVSNSITISDPYYVSTEGRSFASEKGLDPEARAKAEVEAGTQDIAELGGMRIMLHATDVLSISHHVPELELLMIILQGVTYLVITVDATRRHKKKGTIYIRNIEFIALRNTGDPPLPNQTFQRYIVDADASPMLNIRHQRYDDLSMEKRKKSIPAINATGNKPTYLPEGSYCFKAIVSDGTSTISIPCFSNKANTLTKDSDQVLPEIEHKDRYQLPPSLKELEGTKHTLQFHFGMGSTAKRPDFVLDKVFEINPLHLPRPSVEQVTPILTIEPVRASNTEESTPATEEE</sequence>
<organism evidence="1 2">
    <name type="scientific">Tanacetum coccineum</name>
    <dbReference type="NCBI Taxonomy" id="301880"/>
    <lineage>
        <taxon>Eukaryota</taxon>
        <taxon>Viridiplantae</taxon>
        <taxon>Streptophyta</taxon>
        <taxon>Embryophyta</taxon>
        <taxon>Tracheophyta</taxon>
        <taxon>Spermatophyta</taxon>
        <taxon>Magnoliopsida</taxon>
        <taxon>eudicotyledons</taxon>
        <taxon>Gunneridae</taxon>
        <taxon>Pentapetalae</taxon>
        <taxon>asterids</taxon>
        <taxon>campanulids</taxon>
        <taxon>Asterales</taxon>
        <taxon>Asteraceae</taxon>
        <taxon>Asteroideae</taxon>
        <taxon>Anthemideae</taxon>
        <taxon>Anthemidinae</taxon>
        <taxon>Tanacetum</taxon>
    </lineage>
</organism>
<comment type="caution">
    <text evidence="1">The sequence shown here is derived from an EMBL/GenBank/DDBJ whole genome shotgun (WGS) entry which is preliminary data.</text>
</comment>
<gene>
    <name evidence="1" type="ORF">Tco_1092128</name>
</gene>
<reference evidence="1" key="2">
    <citation type="submission" date="2022-01" db="EMBL/GenBank/DDBJ databases">
        <authorList>
            <person name="Yamashiro T."/>
            <person name="Shiraishi A."/>
            <person name="Satake H."/>
            <person name="Nakayama K."/>
        </authorList>
    </citation>
    <scope>NUCLEOTIDE SEQUENCE</scope>
</reference>
<dbReference type="Proteomes" id="UP001151760">
    <property type="component" value="Unassembled WGS sequence"/>
</dbReference>
<keyword evidence="2" id="KW-1185">Reference proteome</keyword>
<name>A0ABQ5I989_9ASTR</name>
<accession>A0ABQ5I989</accession>
<dbReference type="Gene3D" id="2.40.50.140">
    <property type="entry name" value="Nucleic acid-binding proteins"/>
    <property type="match status" value="1"/>
</dbReference>
<proteinExistence type="predicted"/>